<sequence length="159" mass="17182">MPPLLVYARRRRRCTALSFSTAKTTTVPLAHHTVTSTPRRLRFAAALSCDVPTNLYITPNLVYRLPQHPAFLLKGLVGIGDLDAALKVLDGMTGLGIALDAVTYTTVLAVHCGKGPDATMHTLLIGSYCQCGMLQHAAKIMDVARLQPNEVTKSAEARK</sequence>
<evidence type="ECO:0000313" key="4">
    <source>
        <dbReference type="Proteomes" id="UP000008021"/>
    </source>
</evidence>
<dbReference type="Gene3D" id="1.25.40.10">
    <property type="entry name" value="Tetratricopeptide repeat domain"/>
    <property type="match status" value="1"/>
</dbReference>
<keyword evidence="4" id="KW-1185">Reference proteome</keyword>
<protein>
    <recommendedName>
        <fullName evidence="5">Pentacotripeptide-repeat region of PRORP domain-containing protein</fullName>
    </recommendedName>
</protein>
<dbReference type="Gramene" id="OMERI06G20630.1">
    <property type="protein sequence ID" value="OMERI06G20630.1"/>
    <property type="gene ID" value="OMERI06G20630"/>
</dbReference>
<reference evidence="3" key="1">
    <citation type="submission" date="2015-04" db="UniProtKB">
        <authorList>
            <consortium name="EnsemblPlants"/>
        </authorList>
    </citation>
    <scope>IDENTIFICATION</scope>
</reference>
<dbReference type="InterPro" id="IPR011990">
    <property type="entry name" value="TPR-like_helical_dom_sf"/>
</dbReference>
<dbReference type="STRING" id="40149.A0A0E0E3I5"/>
<accession>A0A0E0E3I5</accession>
<dbReference type="eggNOG" id="KOG4197">
    <property type="taxonomic scope" value="Eukaryota"/>
</dbReference>
<dbReference type="EnsemblPlants" id="OMERI06G20630.1">
    <property type="protein sequence ID" value="OMERI06G20630.1"/>
    <property type="gene ID" value="OMERI06G20630"/>
</dbReference>
<proteinExistence type="predicted"/>
<dbReference type="HOGENOM" id="CLU_1663531_0_0_1"/>
<dbReference type="AlphaFoldDB" id="A0A0E0E3I5"/>
<dbReference type="Proteomes" id="UP000008021">
    <property type="component" value="Chromosome 6"/>
</dbReference>
<keyword evidence="2" id="KW-0809">Transit peptide</keyword>
<evidence type="ECO:0000313" key="3">
    <source>
        <dbReference type="EnsemblPlants" id="OMERI06G20630.1"/>
    </source>
</evidence>
<dbReference type="Pfam" id="PF01535">
    <property type="entry name" value="PPR"/>
    <property type="match status" value="2"/>
</dbReference>
<reference evidence="3" key="2">
    <citation type="submission" date="2018-05" db="EMBL/GenBank/DDBJ databases">
        <title>OmerRS3 (Oryza meridionalis Reference Sequence Version 3).</title>
        <authorList>
            <person name="Zhang J."/>
            <person name="Kudrna D."/>
            <person name="Lee S."/>
            <person name="Talag J."/>
            <person name="Welchert J."/>
            <person name="Wing R.A."/>
        </authorList>
    </citation>
    <scope>NUCLEOTIDE SEQUENCE [LARGE SCALE GENOMIC DNA]</scope>
    <source>
        <strain evidence="3">cv. OR44</strain>
    </source>
</reference>
<name>A0A0E0E3I5_9ORYZ</name>
<evidence type="ECO:0008006" key="5">
    <source>
        <dbReference type="Google" id="ProtNLM"/>
    </source>
</evidence>
<evidence type="ECO:0000256" key="2">
    <source>
        <dbReference type="ARBA" id="ARBA00022946"/>
    </source>
</evidence>
<organism evidence="3">
    <name type="scientific">Oryza meridionalis</name>
    <dbReference type="NCBI Taxonomy" id="40149"/>
    <lineage>
        <taxon>Eukaryota</taxon>
        <taxon>Viridiplantae</taxon>
        <taxon>Streptophyta</taxon>
        <taxon>Embryophyta</taxon>
        <taxon>Tracheophyta</taxon>
        <taxon>Spermatophyta</taxon>
        <taxon>Magnoliopsida</taxon>
        <taxon>Liliopsida</taxon>
        <taxon>Poales</taxon>
        <taxon>Poaceae</taxon>
        <taxon>BOP clade</taxon>
        <taxon>Oryzoideae</taxon>
        <taxon>Oryzeae</taxon>
        <taxon>Oryzinae</taxon>
        <taxon>Oryza</taxon>
    </lineage>
</organism>
<dbReference type="InterPro" id="IPR002885">
    <property type="entry name" value="PPR_rpt"/>
</dbReference>
<evidence type="ECO:0000256" key="1">
    <source>
        <dbReference type="ARBA" id="ARBA00022737"/>
    </source>
</evidence>
<keyword evidence="1" id="KW-0677">Repeat</keyword>